<dbReference type="Proteomes" id="UP001501521">
    <property type="component" value="Unassembled WGS sequence"/>
</dbReference>
<sequence length="729" mass="74499">MGLALLAVVALRARHLWTAMVIATFSVTLVMSGLQSWQRHASPLSELAESGAVGTVRLRLLAEPQPAERVVVGRAELVWAEARQTRVEARVPVVILASGGLGEELLGLTAGATYDVRARIAAPEADDAAAAVLSLREVRGGVAGPNVVDSAVNAMRQGLRDAVAHSPPRQAALVPSLVVGDTSAVDATMREQFQVTALTHLMAVSGANLTLMLGVVLAAVRGLGLRGWAVRAAAVGGVAAFVLICGQEPSVHRAAAMGLVALAAVGVGAGRRTVRSLCVAVLGLVWLDPWMARSIGFALSVAACAGIVLLGPLFVSALSRWAPRWAAEALAVPLAAQLATQPIITWLSESVSVVGVLTNVLAGPFVGPTTVLGFAAALLCPLPWLAAGPGWLAGWCAQPILWLAELGAVLPAASWAWSGSAAGVVLVTIGSAALAVVLLWVLRFRWGGVGFVGLFVALAFVRPVQVGWPGPWEAVFCDVGQGDATVLNAGGGAAVVVDAGPEPAPTIACLESLHVRSVPLLVLTHYHSDHVGGAEELIRRYQPSTVLVRAGEAPPWLAEAAGRAGAELRSAVPGERIEVGSAAWRSVSAWEPAGAAVPEGEGEGSAENDASVVGVGSSGALCVLLAGDTEPAGQAVALRAAEEHAIDLAVHVLKLPHHGSSRQDPRFIAASRAALAVASAGEGNSYGHPSVSALDLARSLGMQVVRTDNQGAIAVSLGDGQLGVRTSRG</sequence>
<evidence type="ECO:0000313" key="8">
    <source>
        <dbReference type="EMBL" id="GAA4906588.1"/>
    </source>
</evidence>
<dbReference type="EMBL" id="BAABLV010000041">
    <property type="protein sequence ID" value="GAA4906588.1"/>
    <property type="molecule type" value="Genomic_DNA"/>
</dbReference>
<keyword evidence="3 6" id="KW-0812">Transmembrane</keyword>
<comment type="caution">
    <text evidence="8">The sequence shown here is derived from an EMBL/GenBank/DDBJ whole genome shotgun (WGS) entry which is preliminary data.</text>
</comment>
<feature type="transmembrane region" description="Helical" evidence="6">
    <location>
        <begin position="449"/>
        <end position="468"/>
    </location>
</feature>
<name>A0ABP9FNQ5_9ACTN</name>
<keyword evidence="5 6" id="KW-0472">Membrane</keyword>
<dbReference type="InterPro" id="IPR001279">
    <property type="entry name" value="Metallo-B-lactamas"/>
</dbReference>
<dbReference type="InterPro" id="IPR052159">
    <property type="entry name" value="Competence_DNA_uptake"/>
</dbReference>
<evidence type="ECO:0000256" key="2">
    <source>
        <dbReference type="ARBA" id="ARBA00022475"/>
    </source>
</evidence>
<evidence type="ECO:0000256" key="4">
    <source>
        <dbReference type="ARBA" id="ARBA00022989"/>
    </source>
</evidence>
<accession>A0ABP9FNQ5</accession>
<dbReference type="SMART" id="SM00849">
    <property type="entry name" value="Lactamase_B"/>
    <property type="match status" value="1"/>
</dbReference>
<organism evidence="8 9">
    <name type="scientific">Tessaracoccus lubricantis</name>
    <dbReference type="NCBI Taxonomy" id="545543"/>
    <lineage>
        <taxon>Bacteria</taxon>
        <taxon>Bacillati</taxon>
        <taxon>Actinomycetota</taxon>
        <taxon>Actinomycetes</taxon>
        <taxon>Propionibacteriales</taxon>
        <taxon>Propionibacteriaceae</taxon>
        <taxon>Tessaracoccus</taxon>
    </lineage>
</organism>
<feature type="transmembrane region" description="Helical" evidence="6">
    <location>
        <begin position="197"/>
        <end position="220"/>
    </location>
</feature>
<gene>
    <name evidence="8" type="ORF">GCM10025789_27500</name>
</gene>
<dbReference type="NCBIfam" id="TIGR00360">
    <property type="entry name" value="ComEC_N-term"/>
    <property type="match status" value="1"/>
</dbReference>
<evidence type="ECO:0000313" key="9">
    <source>
        <dbReference type="Proteomes" id="UP001501521"/>
    </source>
</evidence>
<evidence type="ECO:0000256" key="6">
    <source>
        <dbReference type="SAM" id="Phobius"/>
    </source>
</evidence>
<evidence type="ECO:0000256" key="5">
    <source>
        <dbReference type="ARBA" id="ARBA00023136"/>
    </source>
</evidence>
<feature type="transmembrane region" description="Helical" evidence="6">
    <location>
        <begin position="227"/>
        <end position="244"/>
    </location>
</feature>
<keyword evidence="4 6" id="KW-1133">Transmembrane helix</keyword>
<keyword evidence="2" id="KW-1003">Cell membrane</keyword>
<dbReference type="InterPro" id="IPR004477">
    <property type="entry name" value="ComEC_N"/>
</dbReference>
<dbReference type="InterPro" id="IPR036866">
    <property type="entry name" value="RibonucZ/Hydroxyglut_hydro"/>
</dbReference>
<dbReference type="PANTHER" id="PTHR30619">
    <property type="entry name" value="DNA INTERNALIZATION/COMPETENCE PROTEIN COMEC/REC2"/>
    <property type="match status" value="1"/>
</dbReference>
<dbReference type="PANTHER" id="PTHR30619:SF1">
    <property type="entry name" value="RECOMBINATION PROTEIN 2"/>
    <property type="match status" value="1"/>
</dbReference>
<keyword evidence="9" id="KW-1185">Reference proteome</keyword>
<dbReference type="SUPFAM" id="SSF56281">
    <property type="entry name" value="Metallo-hydrolase/oxidoreductase"/>
    <property type="match status" value="1"/>
</dbReference>
<dbReference type="Pfam" id="PF00753">
    <property type="entry name" value="Lactamase_B"/>
    <property type="match status" value="1"/>
</dbReference>
<protein>
    <submittedName>
        <fullName evidence="8">ComEC/Rec2 family competence protein</fullName>
    </submittedName>
</protein>
<dbReference type="Pfam" id="PF03772">
    <property type="entry name" value="Competence"/>
    <property type="match status" value="1"/>
</dbReference>
<reference evidence="9" key="1">
    <citation type="journal article" date="2019" name="Int. J. Syst. Evol. Microbiol.">
        <title>The Global Catalogue of Microorganisms (GCM) 10K type strain sequencing project: providing services to taxonomists for standard genome sequencing and annotation.</title>
        <authorList>
            <consortium name="The Broad Institute Genomics Platform"/>
            <consortium name="The Broad Institute Genome Sequencing Center for Infectious Disease"/>
            <person name="Wu L."/>
            <person name="Ma J."/>
        </authorList>
    </citation>
    <scope>NUCLEOTIDE SEQUENCE [LARGE SCALE GENOMIC DNA]</scope>
    <source>
        <strain evidence="9">JCM 19125</strain>
    </source>
</reference>
<feature type="transmembrane region" description="Helical" evidence="6">
    <location>
        <begin position="423"/>
        <end position="442"/>
    </location>
</feature>
<feature type="transmembrane region" description="Helical" evidence="6">
    <location>
        <begin position="250"/>
        <end position="267"/>
    </location>
</feature>
<proteinExistence type="predicted"/>
<feature type="domain" description="Metallo-beta-lactamase" evidence="7">
    <location>
        <begin position="481"/>
        <end position="658"/>
    </location>
</feature>
<evidence type="ECO:0000259" key="7">
    <source>
        <dbReference type="SMART" id="SM00849"/>
    </source>
</evidence>
<evidence type="ECO:0000256" key="3">
    <source>
        <dbReference type="ARBA" id="ARBA00022692"/>
    </source>
</evidence>
<evidence type="ECO:0000256" key="1">
    <source>
        <dbReference type="ARBA" id="ARBA00004651"/>
    </source>
</evidence>
<comment type="subcellular location">
    <subcellularLocation>
        <location evidence="1">Cell membrane</location>
        <topology evidence="1">Multi-pass membrane protein</topology>
    </subcellularLocation>
</comment>
<feature type="transmembrane region" description="Helical" evidence="6">
    <location>
        <begin position="297"/>
        <end position="318"/>
    </location>
</feature>
<dbReference type="Gene3D" id="3.60.15.10">
    <property type="entry name" value="Ribonuclease Z/Hydroxyacylglutathione hydrolase-like"/>
    <property type="match status" value="1"/>
</dbReference>